<gene>
    <name evidence="1" type="ORF">MERR_LOCUS4117</name>
</gene>
<comment type="caution">
    <text evidence="1">The sequence shown here is derived from an EMBL/GenBank/DDBJ whole genome shotgun (WGS) entry which is preliminary data.</text>
</comment>
<keyword evidence="2" id="KW-1185">Reference proteome</keyword>
<name>A0A6D2HSC5_9BRAS</name>
<dbReference type="PANTHER" id="PTHR31094:SF2">
    <property type="entry name" value="RIKEN CDNA 2310061I04 GENE"/>
    <property type="match status" value="1"/>
</dbReference>
<dbReference type="Gene3D" id="3.10.450.50">
    <property type="match status" value="1"/>
</dbReference>
<dbReference type="InterPro" id="IPR032710">
    <property type="entry name" value="NTF2-like_dom_sf"/>
</dbReference>
<reference evidence="1" key="1">
    <citation type="submission" date="2020-01" db="EMBL/GenBank/DDBJ databases">
        <authorList>
            <person name="Mishra B."/>
        </authorList>
    </citation>
    <scope>NUCLEOTIDE SEQUENCE [LARGE SCALE GENOMIC DNA]</scope>
</reference>
<proteinExistence type="predicted"/>
<protein>
    <submittedName>
        <fullName evidence="1">Uncharacterized protein</fullName>
    </submittedName>
</protein>
<dbReference type="AlphaFoldDB" id="A0A6D2HSC5"/>
<dbReference type="OrthoDB" id="44820at2759"/>
<dbReference type="Proteomes" id="UP000467841">
    <property type="component" value="Unassembled WGS sequence"/>
</dbReference>
<accession>A0A6D2HSC5</accession>
<evidence type="ECO:0000313" key="1">
    <source>
        <dbReference type="EMBL" id="CAA7016882.1"/>
    </source>
</evidence>
<dbReference type="PANTHER" id="PTHR31094">
    <property type="entry name" value="RIKEN CDNA 2310061I04 GENE"/>
    <property type="match status" value="1"/>
</dbReference>
<dbReference type="InterPro" id="IPR018790">
    <property type="entry name" value="DUF2358"/>
</dbReference>
<dbReference type="EMBL" id="CACVBM020000266">
    <property type="protein sequence ID" value="CAA7016882.1"/>
    <property type="molecule type" value="Genomic_DNA"/>
</dbReference>
<dbReference type="Pfam" id="PF10184">
    <property type="entry name" value="DUF2358"/>
    <property type="match status" value="1"/>
</dbReference>
<dbReference type="SUPFAM" id="SSF54427">
    <property type="entry name" value="NTF2-like"/>
    <property type="match status" value="1"/>
</dbReference>
<organism evidence="1 2">
    <name type="scientific">Microthlaspi erraticum</name>
    <dbReference type="NCBI Taxonomy" id="1685480"/>
    <lineage>
        <taxon>Eukaryota</taxon>
        <taxon>Viridiplantae</taxon>
        <taxon>Streptophyta</taxon>
        <taxon>Embryophyta</taxon>
        <taxon>Tracheophyta</taxon>
        <taxon>Spermatophyta</taxon>
        <taxon>Magnoliopsida</taxon>
        <taxon>eudicotyledons</taxon>
        <taxon>Gunneridae</taxon>
        <taxon>Pentapetalae</taxon>
        <taxon>rosids</taxon>
        <taxon>malvids</taxon>
        <taxon>Brassicales</taxon>
        <taxon>Brassicaceae</taxon>
        <taxon>Coluteocarpeae</taxon>
        <taxon>Microthlaspi</taxon>
    </lineage>
</organism>
<evidence type="ECO:0000313" key="2">
    <source>
        <dbReference type="Proteomes" id="UP000467841"/>
    </source>
</evidence>
<sequence length="247" mass="28521">MAFLVRSPEIPTVSARIFSDSNSNANPLFTRRKATVSAIDARDLPGVVKNRKSRLYGKFSAPVKEDCKVSREEEENKQSYYVNMGHAVRCIREEFPSLFYKEPNFDIYRDDIVFRDPMNTFMGIDNYKSIFWALRFHGRIFFRALCVDIVSVWQPTENTLMIRWTVHGIPRGPWETRGRFDGTSEYKFDKDGKIYEHKVDNIAINSPPKFQMLTVQELVEAISCTSTPKPTYFEFGDSSSSSSPDAY</sequence>